<proteinExistence type="predicted"/>
<dbReference type="NCBIfam" id="TIGR00254">
    <property type="entry name" value="GGDEF"/>
    <property type="match status" value="1"/>
</dbReference>
<reference evidence="3 5" key="1">
    <citation type="journal article" date="2019" name="Emerg. Microbes Infect.">
        <title>Comprehensive subspecies identification of 175 nontuberculous mycobacteria species based on 7547 genomic profiles.</title>
        <authorList>
            <person name="Matsumoto Y."/>
            <person name="Kinjo T."/>
            <person name="Motooka D."/>
            <person name="Nabeya D."/>
            <person name="Jung N."/>
            <person name="Uechi K."/>
            <person name="Horii T."/>
            <person name="Iida T."/>
            <person name="Fujita J."/>
            <person name="Nakamura S."/>
        </authorList>
    </citation>
    <scope>NUCLEOTIDE SEQUENCE [LARGE SCALE GENOMIC DNA]</scope>
    <source>
        <strain evidence="3 5">JCM 13573</strain>
    </source>
</reference>
<evidence type="ECO:0000313" key="4">
    <source>
        <dbReference type="EMBL" id="QPI37904.1"/>
    </source>
</evidence>
<dbReference type="Proteomes" id="UP000663583">
    <property type="component" value="Chromosome"/>
</dbReference>
<protein>
    <submittedName>
        <fullName evidence="4">GGDEF domain-containing protein</fullName>
    </submittedName>
</protein>
<dbReference type="KEGG" id="mku:I2456_27310"/>
<dbReference type="EMBL" id="BLKU01000005">
    <property type="protein sequence ID" value="GFG65772.1"/>
    <property type="molecule type" value="Genomic_DNA"/>
</dbReference>
<dbReference type="AlphaFoldDB" id="A0AAX1JBV0"/>
<organism evidence="4 6">
    <name type="scientific">Mycobacterium kubicae</name>
    <dbReference type="NCBI Taxonomy" id="120959"/>
    <lineage>
        <taxon>Bacteria</taxon>
        <taxon>Bacillati</taxon>
        <taxon>Actinomycetota</taxon>
        <taxon>Actinomycetes</taxon>
        <taxon>Mycobacteriales</taxon>
        <taxon>Mycobacteriaceae</taxon>
        <taxon>Mycobacterium</taxon>
        <taxon>Mycobacterium simiae complex</taxon>
    </lineage>
</organism>
<evidence type="ECO:0000313" key="6">
    <source>
        <dbReference type="Proteomes" id="UP000663583"/>
    </source>
</evidence>
<evidence type="ECO:0000313" key="3">
    <source>
        <dbReference type="EMBL" id="GFG65772.1"/>
    </source>
</evidence>
<dbReference type="Gene3D" id="3.30.70.270">
    <property type="match status" value="1"/>
</dbReference>
<dbReference type="InterPro" id="IPR029787">
    <property type="entry name" value="Nucleotide_cyclase"/>
</dbReference>
<feature type="transmembrane region" description="Helical" evidence="1">
    <location>
        <begin position="134"/>
        <end position="154"/>
    </location>
</feature>
<feature type="transmembrane region" description="Helical" evidence="1">
    <location>
        <begin position="166"/>
        <end position="187"/>
    </location>
</feature>
<keyword evidence="5" id="KW-1185">Reference proteome</keyword>
<dbReference type="PANTHER" id="PTHR45138">
    <property type="entry name" value="REGULATORY COMPONENTS OF SENSORY TRANSDUCTION SYSTEM"/>
    <property type="match status" value="1"/>
</dbReference>
<keyword evidence="1" id="KW-0472">Membrane</keyword>
<dbReference type="Proteomes" id="UP000465306">
    <property type="component" value="Unassembled WGS sequence"/>
</dbReference>
<reference evidence="3" key="2">
    <citation type="submission" date="2020-02" db="EMBL/GenBank/DDBJ databases">
        <authorList>
            <person name="Matsumoto Y."/>
            <person name="Kinjo T."/>
            <person name="Motooka D."/>
            <person name="Nabeya D."/>
            <person name="Jung N."/>
            <person name="Uechi K."/>
            <person name="Horii T."/>
            <person name="Iida T."/>
            <person name="Fujita J."/>
            <person name="Nakamura S."/>
        </authorList>
    </citation>
    <scope>NUCLEOTIDE SEQUENCE</scope>
    <source>
        <strain evidence="3">JCM 13573</strain>
    </source>
</reference>
<evidence type="ECO:0000313" key="5">
    <source>
        <dbReference type="Proteomes" id="UP000465306"/>
    </source>
</evidence>
<dbReference type="EMBL" id="CP065047">
    <property type="protein sequence ID" value="QPI37904.1"/>
    <property type="molecule type" value="Genomic_DNA"/>
</dbReference>
<dbReference type="GO" id="GO:0043709">
    <property type="term" value="P:cell adhesion involved in single-species biofilm formation"/>
    <property type="evidence" value="ECO:0007669"/>
    <property type="project" value="TreeGrafter"/>
</dbReference>
<dbReference type="GO" id="GO:1902201">
    <property type="term" value="P:negative regulation of bacterial-type flagellum-dependent cell motility"/>
    <property type="evidence" value="ECO:0007669"/>
    <property type="project" value="TreeGrafter"/>
</dbReference>
<keyword evidence="1" id="KW-1133">Transmembrane helix</keyword>
<accession>A0AAX1JBV0</accession>
<dbReference type="Pfam" id="PF00990">
    <property type="entry name" value="GGDEF"/>
    <property type="match status" value="1"/>
</dbReference>
<keyword evidence="1" id="KW-0812">Transmembrane</keyword>
<dbReference type="PROSITE" id="PS50887">
    <property type="entry name" value="GGDEF"/>
    <property type="match status" value="1"/>
</dbReference>
<dbReference type="InterPro" id="IPR043128">
    <property type="entry name" value="Rev_trsase/Diguanyl_cyclase"/>
</dbReference>
<dbReference type="GO" id="GO:0005886">
    <property type="term" value="C:plasma membrane"/>
    <property type="evidence" value="ECO:0007669"/>
    <property type="project" value="TreeGrafter"/>
</dbReference>
<dbReference type="GO" id="GO:0052621">
    <property type="term" value="F:diguanylate cyclase activity"/>
    <property type="evidence" value="ECO:0007669"/>
    <property type="project" value="TreeGrafter"/>
</dbReference>
<sequence>MRSIGVWWRQPDHYDWLSEYLAARGLQPFVRYLLVAILTTLAVATLLMLVSPSGPQTQVARGIAVAVVLCLVAMALVWLLSWPTPIQSKMFSIAGAAGIALICVIERDPRSGMLGCAAFGGLAGYVAFFHSARLLVATLATGLGTAAVCAARIAVAGDASMAAAKLLVLSAGILAVPVCGQVLVHWLSVDALKSSTDPLTGLRNRRGFYRSASKLVASDGPTVCLSVAMVDLDNFKRFNDTHGHATGDRMLVAVADTLRKIGGAQTVIARVGGEEFLVAETTAGKDVLRTAEAIRAAIAATSWGVTASLGVSSVQLPSQDKSGRQVIERLVEAADTAMYVAKRAGGNQVRHAVLPVPLHR</sequence>
<dbReference type="SUPFAM" id="SSF55073">
    <property type="entry name" value="Nucleotide cyclase"/>
    <property type="match status" value="1"/>
</dbReference>
<dbReference type="CDD" id="cd01949">
    <property type="entry name" value="GGDEF"/>
    <property type="match status" value="1"/>
</dbReference>
<feature type="transmembrane region" description="Helical" evidence="1">
    <location>
        <begin position="112"/>
        <end position="128"/>
    </location>
</feature>
<dbReference type="InterPro" id="IPR000160">
    <property type="entry name" value="GGDEF_dom"/>
</dbReference>
<feature type="transmembrane region" description="Helical" evidence="1">
    <location>
        <begin position="29"/>
        <end position="50"/>
    </location>
</feature>
<feature type="transmembrane region" description="Helical" evidence="1">
    <location>
        <begin position="62"/>
        <end position="80"/>
    </location>
</feature>
<gene>
    <name evidence="4" type="ORF">I2456_27310</name>
    <name evidence="3" type="ORF">MKUB_32620</name>
</gene>
<dbReference type="PANTHER" id="PTHR45138:SF9">
    <property type="entry name" value="DIGUANYLATE CYCLASE DGCM-RELATED"/>
    <property type="match status" value="1"/>
</dbReference>
<evidence type="ECO:0000259" key="2">
    <source>
        <dbReference type="PROSITE" id="PS50887"/>
    </source>
</evidence>
<feature type="domain" description="GGDEF" evidence="2">
    <location>
        <begin position="223"/>
        <end position="354"/>
    </location>
</feature>
<name>A0AAX1JBV0_9MYCO</name>
<dbReference type="InterPro" id="IPR050469">
    <property type="entry name" value="Diguanylate_Cyclase"/>
</dbReference>
<reference evidence="4" key="3">
    <citation type="submission" date="2020-11" db="EMBL/GenBank/DDBJ databases">
        <title>Intraspecies plasmid and genomic variation of Mycobacterium kubicae revealed by the complete genome sequences of two clinical isolates.</title>
        <authorList>
            <person name="Hendrix J.R."/>
            <person name="Epperson L.E."/>
            <person name="Honda J.R."/>
            <person name="Strong M."/>
        </authorList>
    </citation>
    <scope>NUCLEOTIDE SEQUENCE</scope>
    <source>
        <strain evidence="4">JCM 13573</strain>
    </source>
</reference>
<dbReference type="SMART" id="SM00267">
    <property type="entry name" value="GGDEF"/>
    <property type="match status" value="1"/>
</dbReference>
<evidence type="ECO:0000256" key="1">
    <source>
        <dbReference type="SAM" id="Phobius"/>
    </source>
</evidence>
<dbReference type="RefSeq" id="WP_085074915.1">
    <property type="nucleotide sequence ID" value="NZ_BLKU01000005.1"/>
</dbReference>